<gene>
    <name evidence="2" type="ORF">NZD88_00605</name>
</gene>
<proteinExistence type="predicted"/>
<comment type="caution">
    <text evidence="2">The sequence shown here is derived from an EMBL/GenBank/DDBJ whole genome shotgun (WGS) entry which is preliminary data.</text>
</comment>
<organism evidence="2 3">
    <name type="scientific">Chryseobacterium pyrolae</name>
    <dbReference type="NCBI Taxonomy" id="2987481"/>
    <lineage>
        <taxon>Bacteria</taxon>
        <taxon>Pseudomonadati</taxon>
        <taxon>Bacteroidota</taxon>
        <taxon>Flavobacteriia</taxon>
        <taxon>Flavobacteriales</taxon>
        <taxon>Weeksellaceae</taxon>
        <taxon>Chryseobacterium group</taxon>
        <taxon>Chryseobacterium</taxon>
    </lineage>
</organism>
<dbReference type="EMBL" id="JANZQH010000001">
    <property type="protein sequence ID" value="MCT2406051.1"/>
    <property type="molecule type" value="Genomic_DNA"/>
</dbReference>
<evidence type="ECO:0000313" key="3">
    <source>
        <dbReference type="Proteomes" id="UP001142057"/>
    </source>
</evidence>
<feature type="signal peptide" evidence="1">
    <location>
        <begin position="1"/>
        <end position="19"/>
    </location>
</feature>
<keyword evidence="3" id="KW-1185">Reference proteome</keyword>
<sequence length="240" mass="24995">MKKNILLLFVFLAFFSTNAQVGINTPNPRAVFHIDGAKDNPITGVPSASQQNNDFVVTSAGRVGIGTINPTAQLQTTGNMILGTSAATGGTTGYSTVVRNNATGELRIASSGSGNTFMFNSIIFQLNNVNGDYINDFNSNINSAQYTLIVIGSSFNLPIGVGLSNSNSGTFSPKNVYAFEYQGTWHLSADYRGANTADASNGSWTINCLVINNTFLNNLGTITAGLGGSSNGSAPSPSGL</sequence>
<keyword evidence="1" id="KW-0732">Signal</keyword>
<feature type="chain" id="PRO_5045997479" description="T9SS C-terminal target domain-containing protein" evidence="1">
    <location>
        <begin position="20"/>
        <end position="240"/>
    </location>
</feature>
<reference evidence="2" key="1">
    <citation type="submission" date="2022-08" db="EMBL/GenBank/DDBJ databases">
        <title>Chryseobacterium antibioticum,isolated from the rhizosphere soil of Pyrola in Tibet.</title>
        <authorList>
            <person name="Kan Y."/>
        </authorList>
    </citation>
    <scope>NUCLEOTIDE SEQUENCE</scope>
    <source>
        <strain evidence="2">Pc2-12</strain>
    </source>
</reference>
<evidence type="ECO:0000256" key="1">
    <source>
        <dbReference type="SAM" id="SignalP"/>
    </source>
</evidence>
<evidence type="ECO:0008006" key="4">
    <source>
        <dbReference type="Google" id="ProtNLM"/>
    </source>
</evidence>
<dbReference type="Proteomes" id="UP001142057">
    <property type="component" value="Unassembled WGS sequence"/>
</dbReference>
<evidence type="ECO:0000313" key="2">
    <source>
        <dbReference type="EMBL" id="MCT2406051.1"/>
    </source>
</evidence>
<dbReference type="RefSeq" id="WP_259826608.1">
    <property type="nucleotide sequence ID" value="NZ_JANZQH010000001.1"/>
</dbReference>
<protein>
    <recommendedName>
        <fullName evidence="4">T9SS C-terminal target domain-containing protein</fullName>
    </recommendedName>
</protein>
<accession>A0ABT2IBR8</accession>
<name>A0ABT2IBR8_9FLAO</name>